<reference evidence="2" key="2">
    <citation type="submission" date="2019-10" db="EMBL/GenBank/DDBJ databases">
        <title>A de novo genome assembly of a pear dwarfing rootstock.</title>
        <authorList>
            <person name="Wang F."/>
            <person name="Wang J."/>
            <person name="Li S."/>
            <person name="Zhang Y."/>
            <person name="Fang M."/>
            <person name="Ma L."/>
            <person name="Zhao Y."/>
            <person name="Jiang S."/>
        </authorList>
    </citation>
    <scope>NUCLEOTIDE SEQUENCE [LARGE SCALE GENOMIC DNA]</scope>
</reference>
<comment type="caution">
    <text evidence="1">The sequence shown here is derived from an EMBL/GenBank/DDBJ whole genome shotgun (WGS) entry which is preliminary data.</text>
</comment>
<gene>
    <name evidence="1" type="ORF">D8674_028553</name>
</gene>
<reference evidence="1 2" key="1">
    <citation type="submission" date="2019-09" db="EMBL/GenBank/DDBJ databases">
        <authorList>
            <person name="Ou C."/>
        </authorList>
    </citation>
    <scope>NUCLEOTIDE SEQUENCE [LARGE SCALE GENOMIC DNA]</scope>
    <source>
        <strain evidence="1">S2</strain>
        <tissue evidence="1">Leaf</tissue>
    </source>
</reference>
<keyword evidence="2" id="KW-1185">Reference proteome</keyword>
<organism evidence="1 2">
    <name type="scientific">Pyrus ussuriensis x Pyrus communis</name>
    <dbReference type="NCBI Taxonomy" id="2448454"/>
    <lineage>
        <taxon>Eukaryota</taxon>
        <taxon>Viridiplantae</taxon>
        <taxon>Streptophyta</taxon>
        <taxon>Embryophyta</taxon>
        <taxon>Tracheophyta</taxon>
        <taxon>Spermatophyta</taxon>
        <taxon>Magnoliopsida</taxon>
        <taxon>eudicotyledons</taxon>
        <taxon>Gunneridae</taxon>
        <taxon>Pentapetalae</taxon>
        <taxon>rosids</taxon>
        <taxon>fabids</taxon>
        <taxon>Rosales</taxon>
        <taxon>Rosaceae</taxon>
        <taxon>Amygdaloideae</taxon>
        <taxon>Maleae</taxon>
        <taxon>Pyrus</taxon>
    </lineage>
</organism>
<name>A0A5N5HWK7_9ROSA</name>
<dbReference type="Proteomes" id="UP000327157">
    <property type="component" value="Chromosome 6"/>
</dbReference>
<proteinExistence type="predicted"/>
<sequence>MKRVAIRNKGVQSQIGNIFVVVNRGVPSLLFAIPPSGGWGTDEGEADADEWWTPVEIAGGGRGFPSLRRLRSHHCIEFRVSKSVSFAILVFGEDKGALVEVVKERRWRRTLPTLLWEVGSKMGLFDSKAWGLKITKQRLGLYSMRKIGSWWWSDIDGEWRWICHLSRLGASGRRRRR</sequence>
<protein>
    <submittedName>
        <fullName evidence="1">S ribonuclease</fullName>
    </submittedName>
</protein>
<dbReference type="EMBL" id="SMOL01000120">
    <property type="protein sequence ID" value="KAB2632306.1"/>
    <property type="molecule type" value="Genomic_DNA"/>
</dbReference>
<evidence type="ECO:0000313" key="2">
    <source>
        <dbReference type="Proteomes" id="UP000327157"/>
    </source>
</evidence>
<dbReference type="AlphaFoldDB" id="A0A5N5HWK7"/>
<evidence type="ECO:0000313" key="1">
    <source>
        <dbReference type="EMBL" id="KAB2632306.1"/>
    </source>
</evidence>
<reference evidence="1 2" key="3">
    <citation type="submission" date="2019-11" db="EMBL/GenBank/DDBJ databases">
        <title>A de novo genome assembly of a pear dwarfing rootstock.</title>
        <authorList>
            <person name="Wang F."/>
            <person name="Wang J."/>
            <person name="Li S."/>
            <person name="Zhang Y."/>
            <person name="Fang M."/>
            <person name="Ma L."/>
            <person name="Zhao Y."/>
            <person name="Jiang S."/>
        </authorList>
    </citation>
    <scope>NUCLEOTIDE SEQUENCE [LARGE SCALE GENOMIC DNA]</scope>
    <source>
        <strain evidence="1">S2</strain>
        <tissue evidence="1">Leaf</tissue>
    </source>
</reference>
<accession>A0A5N5HWK7</accession>